<name>A0A8H4JW41_9HYPO</name>
<evidence type="ECO:0000259" key="1">
    <source>
        <dbReference type="Pfam" id="PF00004"/>
    </source>
</evidence>
<dbReference type="GO" id="GO:0016887">
    <property type="term" value="F:ATP hydrolysis activity"/>
    <property type="evidence" value="ECO:0007669"/>
    <property type="project" value="InterPro"/>
</dbReference>
<dbReference type="InterPro" id="IPR050168">
    <property type="entry name" value="AAA_ATPase_domain"/>
</dbReference>
<reference evidence="2 3" key="1">
    <citation type="submission" date="2020-01" db="EMBL/GenBank/DDBJ databases">
        <title>Identification and distribution of gene clusters putatively required for synthesis of sphingolipid metabolism inhibitors in phylogenetically diverse species of the filamentous fungus Fusarium.</title>
        <authorList>
            <person name="Kim H.-S."/>
            <person name="Busman M."/>
            <person name="Brown D.W."/>
            <person name="Divon H."/>
            <person name="Uhlig S."/>
            <person name="Proctor R.H."/>
        </authorList>
    </citation>
    <scope>NUCLEOTIDE SEQUENCE [LARGE SCALE GENOMIC DNA]</scope>
    <source>
        <strain evidence="2 3">NRRL 13308</strain>
    </source>
</reference>
<accession>A0A8H4JW41</accession>
<dbReference type="Pfam" id="PF00004">
    <property type="entry name" value="AAA"/>
    <property type="match status" value="1"/>
</dbReference>
<dbReference type="PANTHER" id="PTHR23077">
    <property type="entry name" value="AAA-FAMILY ATPASE"/>
    <property type="match status" value="1"/>
</dbReference>
<evidence type="ECO:0000313" key="3">
    <source>
        <dbReference type="Proteomes" id="UP000536711"/>
    </source>
</evidence>
<feature type="domain" description="ATPase AAA-type core" evidence="1">
    <location>
        <begin position="139"/>
        <end position="171"/>
    </location>
</feature>
<gene>
    <name evidence="2" type="ORF">FACUT_4667</name>
</gene>
<dbReference type="SUPFAM" id="SSF52540">
    <property type="entry name" value="P-loop containing nucleoside triphosphate hydrolases"/>
    <property type="match status" value="1"/>
</dbReference>
<keyword evidence="3" id="KW-1185">Reference proteome</keyword>
<dbReference type="OrthoDB" id="2187at2759"/>
<comment type="caution">
    <text evidence="2">The sequence shown here is derived from an EMBL/GenBank/DDBJ whole genome shotgun (WGS) entry which is preliminary data.</text>
</comment>
<dbReference type="GO" id="GO:0016558">
    <property type="term" value="P:protein import into peroxisome matrix"/>
    <property type="evidence" value="ECO:0007669"/>
    <property type="project" value="TreeGrafter"/>
</dbReference>
<dbReference type="Proteomes" id="UP000536711">
    <property type="component" value="Unassembled WGS sequence"/>
</dbReference>
<dbReference type="PANTHER" id="PTHR23077:SF12">
    <property type="entry name" value="PEROXISOMAL ATPASE PEX1"/>
    <property type="match status" value="1"/>
</dbReference>
<dbReference type="AlphaFoldDB" id="A0A8H4JW41"/>
<dbReference type="GO" id="GO:0005778">
    <property type="term" value="C:peroxisomal membrane"/>
    <property type="evidence" value="ECO:0007669"/>
    <property type="project" value="TreeGrafter"/>
</dbReference>
<dbReference type="Gene3D" id="3.40.50.300">
    <property type="entry name" value="P-loop containing nucleotide triphosphate hydrolases"/>
    <property type="match status" value="1"/>
</dbReference>
<dbReference type="InterPro" id="IPR027417">
    <property type="entry name" value="P-loop_NTPase"/>
</dbReference>
<proteinExistence type="predicted"/>
<sequence>MDVFGSTEAVPVANAAPSRMFNPDGGFTDLTNLTESYMPRDLVLLVERAKYVALAHFISHNPEDGNQMSIPLTREYFEEAQKGFTPVALRNMSLGTSTTTFDSIGGMIETRRVLLETIEYPTRYVPIFAQFPLRLRSGLLLYGYSGCGKTLLASAVAGECGLNFFSAKGPGESQDIYWRV</sequence>
<dbReference type="InterPro" id="IPR003959">
    <property type="entry name" value="ATPase_AAA_core"/>
</dbReference>
<dbReference type="EMBL" id="JAADJF010000107">
    <property type="protein sequence ID" value="KAF4438777.1"/>
    <property type="molecule type" value="Genomic_DNA"/>
</dbReference>
<protein>
    <submittedName>
        <fullName evidence="2">Putative peroxin-1</fullName>
    </submittedName>
</protein>
<dbReference type="GO" id="GO:0005524">
    <property type="term" value="F:ATP binding"/>
    <property type="evidence" value="ECO:0007669"/>
    <property type="project" value="InterPro"/>
</dbReference>
<evidence type="ECO:0000313" key="2">
    <source>
        <dbReference type="EMBL" id="KAF4438777.1"/>
    </source>
</evidence>
<organism evidence="2 3">
    <name type="scientific">Fusarium acutatum</name>
    <dbReference type="NCBI Taxonomy" id="78861"/>
    <lineage>
        <taxon>Eukaryota</taxon>
        <taxon>Fungi</taxon>
        <taxon>Dikarya</taxon>
        <taxon>Ascomycota</taxon>
        <taxon>Pezizomycotina</taxon>
        <taxon>Sordariomycetes</taxon>
        <taxon>Hypocreomycetidae</taxon>
        <taxon>Hypocreales</taxon>
        <taxon>Nectriaceae</taxon>
        <taxon>Fusarium</taxon>
        <taxon>Fusarium fujikuroi species complex</taxon>
    </lineage>
</organism>
<dbReference type="GO" id="GO:0005829">
    <property type="term" value="C:cytosol"/>
    <property type="evidence" value="ECO:0007669"/>
    <property type="project" value="TreeGrafter"/>
</dbReference>